<organism evidence="2 3">
    <name type="scientific">Peptoniphilus porci</name>
    <dbReference type="NCBI Taxonomy" id="2652280"/>
    <lineage>
        <taxon>Bacteria</taxon>
        <taxon>Bacillati</taxon>
        <taxon>Bacillota</taxon>
        <taxon>Tissierellia</taxon>
        <taxon>Tissierellales</taxon>
        <taxon>Peptoniphilaceae</taxon>
        <taxon>Peptoniphilus</taxon>
    </lineage>
</organism>
<evidence type="ECO:0000313" key="3">
    <source>
        <dbReference type="Proteomes" id="UP000187166"/>
    </source>
</evidence>
<feature type="transmembrane region" description="Helical" evidence="1">
    <location>
        <begin position="89"/>
        <end position="113"/>
    </location>
</feature>
<sequence length="153" mass="16447">MLNKSKVSNKFGVLMLMFVMFLSFFATPDFSENVQMPVAPIVQTVKASNTKNIWENFDVTYDGNGKNINVATKQQGGAWNTVITKYKNFITGVSALAAITCVVIFIVKLLQLVGSASNPAERSKLLVGLVWSGIGAACLGAVGVFVGVFYNAI</sequence>
<keyword evidence="1" id="KW-0472">Membrane</keyword>
<feature type="transmembrane region" description="Helical" evidence="1">
    <location>
        <begin position="125"/>
        <end position="150"/>
    </location>
</feature>
<keyword evidence="1" id="KW-1133">Transmembrane helix</keyword>
<dbReference type="EMBL" id="MJIH01000008">
    <property type="protein sequence ID" value="OLR61653.1"/>
    <property type="molecule type" value="Genomic_DNA"/>
</dbReference>
<protein>
    <submittedName>
        <fullName evidence="2">Uncharacterized protein</fullName>
    </submittedName>
</protein>
<evidence type="ECO:0000256" key="1">
    <source>
        <dbReference type="SAM" id="Phobius"/>
    </source>
</evidence>
<evidence type="ECO:0000313" key="2">
    <source>
        <dbReference type="EMBL" id="OLR61653.1"/>
    </source>
</evidence>
<gene>
    <name evidence="2" type="ORF">BIV18_09880</name>
</gene>
<name>A0A1U7LX83_9FIRM</name>
<feature type="transmembrane region" description="Helical" evidence="1">
    <location>
        <begin position="7"/>
        <end position="26"/>
    </location>
</feature>
<dbReference type="AlphaFoldDB" id="A0A1U7LX83"/>
<proteinExistence type="predicted"/>
<accession>A0A1U7LX83</accession>
<keyword evidence="1" id="KW-0812">Transmembrane</keyword>
<keyword evidence="3" id="KW-1185">Reference proteome</keyword>
<reference evidence="2 3" key="1">
    <citation type="journal article" date="2016" name="Appl. Environ. Microbiol.">
        <title>Function and Phylogeny of Bacterial Butyryl Coenzyme A:Acetate Transferases and Their Diversity in the Proximal Colon of Swine.</title>
        <authorList>
            <person name="Trachsel J."/>
            <person name="Bayles D.O."/>
            <person name="Looft T."/>
            <person name="Levine U.Y."/>
            <person name="Allen H.K."/>
        </authorList>
    </citation>
    <scope>NUCLEOTIDE SEQUENCE [LARGE SCALE GENOMIC DNA]</scope>
    <source>
        <strain evidence="2 3">35-6-1</strain>
    </source>
</reference>
<dbReference type="Proteomes" id="UP000187166">
    <property type="component" value="Unassembled WGS sequence"/>
</dbReference>
<comment type="caution">
    <text evidence="2">The sequence shown here is derived from an EMBL/GenBank/DDBJ whole genome shotgun (WGS) entry which is preliminary data.</text>
</comment>